<dbReference type="OrthoDB" id="9023750at2"/>
<evidence type="ECO:0000313" key="1">
    <source>
        <dbReference type="EMBL" id="KGX11767.1"/>
    </source>
</evidence>
<protein>
    <submittedName>
        <fullName evidence="1">Queuine/archaeosine tRNA-ribosyltransferase</fullName>
    </submittedName>
</protein>
<proteinExistence type="predicted"/>
<dbReference type="EMBL" id="JQIM01000009">
    <property type="protein sequence ID" value="KGX11767.1"/>
    <property type="molecule type" value="Genomic_DNA"/>
</dbReference>
<reference evidence="1 2" key="1">
    <citation type="submission" date="2014-08" db="EMBL/GenBank/DDBJ databases">
        <authorList>
            <person name="Bunnell A."/>
            <person name="Chain P.S."/>
            <person name="Chertkov O."/>
            <person name="Currie B.J."/>
            <person name="Daligault H.E."/>
            <person name="Davenport K.W."/>
            <person name="Davis C."/>
            <person name="Gleasner C.D."/>
            <person name="Johnson S.L."/>
            <person name="Kaestli M."/>
            <person name="Koren S."/>
            <person name="Kunde Y.A."/>
            <person name="Mayo M."/>
            <person name="McMurry K.K."/>
            <person name="Price E.P."/>
            <person name="Reitenga K.G."/>
            <person name="Robison R."/>
            <person name="Rosovitz M.J."/>
            <person name="Sarovich D.S."/>
            <person name="Teshima H."/>
        </authorList>
    </citation>
    <scope>NUCLEOTIDE SEQUENCE [LARGE SCALE GENOMIC DNA]</scope>
    <source>
        <strain evidence="1 2">MSHR44</strain>
    </source>
</reference>
<comment type="caution">
    <text evidence="1">The sequence shown here is derived from an EMBL/GenBank/DDBJ whole genome shotgun (WGS) entry which is preliminary data.</text>
</comment>
<gene>
    <name evidence="1" type="ORF">Y036_5001</name>
</gene>
<accession>A0A2K9D1G2</accession>
<dbReference type="Proteomes" id="UP000030475">
    <property type="component" value="Unassembled WGS sequence"/>
</dbReference>
<organism evidence="1 2">
    <name type="scientific">Burkholderia pseudomallei</name>
    <name type="common">Pseudomonas pseudomallei</name>
    <dbReference type="NCBI Taxonomy" id="28450"/>
    <lineage>
        <taxon>Bacteria</taxon>
        <taxon>Pseudomonadati</taxon>
        <taxon>Pseudomonadota</taxon>
        <taxon>Betaproteobacteria</taxon>
        <taxon>Burkholderiales</taxon>
        <taxon>Burkholderiaceae</taxon>
        <taxon>Burkholderia</taxon>
        <taxon>pseudomallei group</taxon>
    </lineage>
</organism>
<dbReference type="RefSeq" id="WP_004523671.1">
    <property type="nucleotide sequence ID" value="NZ_CP008779.1"/>
</dbReference>
<dbReference type="AlphaFoldDB" id="A0A2K9D1G2"/>
<sequence>MTEIGSYVPQFILRGKTRISQCQCASCRVRSPLVTHAWTNHVRQSALLQCETVSREALFERDAFELQTILADVGQDAELDAWQNGVNQACIYLLLEQGLSIPERLHAIGVLLSRVSHAGDAQRDPALPIAVVEELIGLAGHGVLQERVAQMPIIEQYKRAYLRRLARVRMCLDLDLTSSMLLNLKLTELQVISDGFLADALHEFEQSRAVEKFFDKHDYVWQNYFLYRCFHEVFPGADPELYDLAFLDMCLDYFCLRSLCAILVSSQVDLDEDVVSSLFCAWQRNGKASLGRDDHTDPLLIGFTLVGEVHD</sequence>
<name>A0A2K9D1G2_BURPE</name>
<evidence type="ECO:0000313" key="2">
    <source>
        <dbReference type="Proteomes" id="UP000030475"/>
    </source>
</evidence>